<feature type="region of interest" description="Disordered" evidence="1">
    <location>
        <begin position="163"/>
        <end position="519"/>
    </location>
</feature>
<feature type="region of interest" description="Disordered" evidence="1">
    <location>
        <begin position="1"/>
        <end position="148"/>
    </location>
</feature>
<dbReference type="AlphaFoldDB" id="A0A2J6PH63"/>
<dbReference type="STRING" id="1745343.A0A2J6PH63"/>
<feature type="compositionally biased region" description="Acidic residues" evidence="1">
    <location>
        <begin position="208"/>
        <end position="219"/>
    </location>
</feature>
<protein>
    <recommendedName>
        <fullName evidence="4">TeaA receptor TeaR</fullName>
    </recommendedName>
</protein>
<dbReference type="OrthoDB" id="418495at2759"/>
<feature type="compositionally biased region" description="Polar residues" evidence="1">
    <location>
        <begin position="14"/>
        <end position="66"/>
    </location>
</feature>
<accession>A0A2J6PH63</accession>
<dbReference type="EMBL" id="KZ613532">
    <property type="protein sequence ID" value="PMD13368.1"/>
    <property type="molecule type" value="Genomic_DNA"/>
</dbReference>
<proteinExistence type="predicted"/>
<sequence length="519" mass="56640">MAAVSAPQAPSALTPPSSSHGTSNTWNYSVPTQTENVSQTKLSNSSKPPLSHTNGHTLGHQNSRPDLSQRRNDTYNSTRSADSGYLAPARVNALTRKDSSISETGSAPDSLLDLYGPNRSGISSMDYGERKPPNGDVFDDDEDPEHSRWIHRDKLARIESQELQAAGIILPRARAASKSSRREHSRDQQGNGTRSEQAQKRQIVESFPTEEEESPESNEWDLRTPEEAAEDQGDFYRDISGGVKGVSRIPVCKTSPLPIPIEHLERDTPMVRKQSGGWTGEDEAISYPKSRGRSQSIKVLEDATATPTPTPAKRLVSDNSPTKKNPAKKGTRAASTPQRPKTRSGSNRDASSAQRPSTRSGELNQSNSLNKRPEGDPPWINSMYKPDPRLPPDQQLLPTVAKRLQQEQWEKEGKFGNVYDTSFRPLSDEGFNVPPEPSSQTEDGIPGEERPSEWPLRAPKSPALSSGRPGTSGGYSTMPKITGSPQGVEPLPSPTPQVKAQQAPENEKRSEGGCCCVVM</sequence>
<dbReference type="Proteomes" id="UP000235672">
    <property type="component" value="Unassembled WGS sequence"/>
</dbReference>
<evidence type="ECO:0000313" key="2">
    <source>
        <dbReference type="EMBL" id="PMD13368.1"/>
    </source>
</evidence>
<feature type="compositionally biased region" description="Basic and acidic residues" evidence="1">
    <location>
        <begin position="404"/>
        <end position="414"/>
    </location>
</feature>
<evidence type="ECO:0000256" key="1">
    <source>
        <dbReference type="SAM" id="MobiDB-lite"/>
    </source>
</evidence>
<feature type="compositionally biased region" description="Polar residues" evidence="1">
    <location>
        <begin position="333"/>
        <end position="370"/>
    </location>
</feature>
<name>A0A2J6PH63_9HELO</name>
<keyword evidence="3" id="KW-1185">Reference proteome</keyword>
<evidence type="ECO:0000313" key="3">
    <source>
        <dbReference type="Proteomes" id="UP000235672"/>
    </source>
</evidence>
<organism evidence="2 3">
    <name type="scientific">Hyaloscypha hepaticicola</name>
    <dbReference type="NCBI Taxonomy" id="2082293"/>
    <lineage>
        <taxon>Eukaryota</taxon>
        <taxon>Fungi</taxon>
        <taxon>Dikarya</taxon>
        <taxon>Ascomycota</taxon>
        <taxon>Pezizomycotina</taxon>
        <taxon>Leotiomycetes</taxon>
        <taxon>Helotiales</taxon>
        <taxon>Hyaloscyphaceae</taxon>
        <taxon>Hyaloscypha</taxon>
    </lineage>
</organism>
<evidence type="ECO:0008006" key="4">
    <source>
        <dbReference type="Google" id="ProtNLM"/>
    </source>
</evidence>
<gene>
    <name evidence="2" type="ORF">NA56DRAFT_424309</name>
</gene>
<reference evidence="2 3" key="1">
    <citation type="submission" date="2016-05" db="EMBL/GenBank/DDBJ databases">
        <title>A degradative enzymes factory behind the ericoid mycorrhizal symbiosis.</title>
        <authorList>
            <consortium name="DOE Joint Genome Institute"/>
            <person name="Martino E."/>
            <person name="Morin E."/>
            <person name="Grelet G."/>
            <person name="Kuo A."/>
            <person name="Kohler A."/>
            <person name="Daghino S."/>
            <person name="Barry K."/>
            <person name="Choi C."/>
            <person name="Cichocki N."/>
            <person name="Clum A."/>
            <person name="Copeland A."/>
            <person name="Hainaut M."/>
            <person name="Haridas S."/>
            <person name="Labutti K."/>
            <person name="Lindquist E."/>
            <person name="Lipzen A."/>
            <person name="Khouja H.-R."/>
            <person name="Murat C."/>
            <person name="Ohm R."/>
            <person name="Olson A."/>
            <person name="Spatafora J."/>
            <person name="Veneault-Fourrey C."/>
            <person name="Henrissat B."/>
            <person name="Grigoriev I."/>
            <person name="Martin F."/>
            <person name="Perotto S."/>
        </authorList>
    </citation>
    <scope>NUCLEOTIDE SEQUENCE [LARGE SCALE GENOMIC DNA]</scope>
    <source>
        <strain evidence="2 3">UAMH 7357</strain>
    </source>
</reference>